<name>A0ABU6SPV8_9FABA</name>
<proteinExistence type="predicted"/>
<keyword evidence="5" id="KW-0539">Nucleus</keyword>
<dbReference type="EMBL" id="JASCZI010061341">
    <property type="protein sequence ID" value="MED6138467.1"/>
    <property type="molecule type" value="Genomic_DNA"/>
</dbReference>
<dbReference type="InterPro" id="IPR015300">
    <property type="entry name" value="DNA-bd_pseudobarrel_sf"/>
</dbReference>
<dbReference type="Proteomes" id="UP001341840">
    <property type="component" value="Unassembled WGS sequence"/>
</dbReference>
<comment type="caution">
    <text evidence="7">The sequence shown here is derived from an EMBL/GenBank/DDBJ whole genome shotgun (WGS) entry which is preliminary data.</text>
</comment>
<evidence type="ECO:0000256" key="3">
    <source>
        <dbReference type="ARBA" id="ARBA00023125"/>
    </source>
</evidence>
<sequence length="171" mass="19011">MAAKVCSTTKGRFFFMEINPDLVSLGSRVLEVFVPDMAEIPALFFKTYKDELNDKAVFNDDAGNEIEVQLEKGERIAVIVKGLANIAYVYGLSLGGWLKVLYMGDDHFYTVKVMDQNMTSKEVECFPCRFYIDMIPPYASLNGKANISATPTSDQSTNLPTPSEVETVTLP</sequence>
<protein>
    <submittedName>
        <fullName evidence="7">Uncharacterized protein</fullName>
    </submittedName>
</protein>
<evidence type="ECO:0000256" key="6">
    <source>
        <dbReference type="SAM" id="MobiDB-lite"/>
    </source>
</evidence>
<keyword evidence="8" id="KW-1185">Reference proteome</keyword>
<dbReference type="SUPFAM" id="SSF101936">
    <property type="entry name" value="DNA-binding pseudobarrel domain"/>
    <property type="match status" value="1"/>
</dbReference>
<comment type="subcellular location">
    <subcellularLocation>
        <location evidence="1">Nucleus</location>
    </subcellularLocation>
</comment>
<accession>A0ABU6SPV8</accession>
<keyword evidence="2" id="KW-0805">Transcription regulation</keyword>
<keyword evidence="4" id="KW-0804">Transcription</keyword>
<evidence type="ECO:0000256" key="5">
    <source>
        <dbReference type="ARBA" id="ARBA00023242"/>
    </source>
</evidence>
<evidence type="ECO:0000256" key="1">
    <source>
        <dbReference type="ARBA" id="ARBA00004123"/>
    </source>
</evidence>
<evidence type="ECO:0000313" key="7">
    <source>
        <dbReference type="EMBL" id="MED6138467.1"/>
    </source>
</evidence>
<organism evidence="7 8">
    <name type="scientific">Stylosanthes scabra</name>
    <dbReference type="NCBI Taxonomy" id="79078"/>
    <lineage>
        <taxon>Eukaryota</taxon>
        <taxon>Viridiplantae</taxon>
        <taxon>Streptophyta</taxon>
        <taxon>Embryophyta</taxon>
        <taxon>Tracheophyta</taxon>
        <taxon>Spermatophyta</taxon>
        <taxon>Magnoliopsida</taxon>
        <taxon>eudicotyledons</taxon>
        <taxon>Gunneridae</taxon>
        <taxon>Pentapetalae</taxon>
        <taxon>rosids</taxon>
        <taxon>fabids</taxon>
        <taxon>Fabales</taxon>
        <taxon>Fabaceae</taxon>
        <taxon>Papilionoideae</taxon>
        <taxon>50 kb inversion clade</taxon>
        <taxon>dalbergioids sensu lato</taxon>
        <taxon>Dalbergieae</taxon>
        <taxon>Pterocarpus clade</taxon>
        <taxon>Stylosanthes</taxon>
    </lineage>
</organism>
<feature type="region of interest" description="Disordered" evidence="6">
    <location>
        <begin position="149"/>
        <end position="171"/>
    </location>
</feature>
<keyword evidence="3" id="KW-0238">DNA-binding</keyword>
<evidence type="ECO:0000313" key="8">
    <source>
        <dbReference type="Proteomes" id="UP001341840"/>
    </source>
</evidence>
<gene>
    <name evidence="7" type="ORF">PIB30_074457</name>
</gene>
<evidence type="ECO:0000256" key="4">
    <source>
        <dbReference type="ARBA" id="ARBA00023163"/>
    </source>
</evidence>
<reference evidence="7 8" key="1">
    <citation type="journal article" date="2023" name="Plants (Basel)">
        <title>Bridging the Gap: Combining Genomics and Transcriptomics Approaches to Understand Stylosanthes scabra, an Orphan Legume from the Brazilian Caatinga.</title>
        <authorList>
            <person name="Ferreira-Neto J.R.C."/>
            <person name="da Silva M.D."/>
            <person name="Binneck E."/>
            <person name="de Melo N.F."/>
            <person name="da Silva R.H."/>
            <person name="de Melo A.L.T.M."/>
            <person name="Pandolfi V."/>
            <person name="Bustamante F.O."/>
            <person name="Brasileiro-Vidal A.C."/>
            <person name="Benko-Iseppon A.M."/>
        </authorList>
    </citation>
    <scope>NUCLEOTIDE SEQUENCE [LARGE SCALE GENOMIC DNA]</scope>
    <source>
        <tissue evidence="7">Leaves</tissue>
    </source>
</reference>
<evidence type="ECO:0000256" key="2">
    <source>
        <dbReference type="ARBA" id="ARBA00023015"/>
    </source>
</evidence>